<feature type="compositionally biased region" description="Polar residues" evidence="1">
    <location>
        <begin position="1"/>
        <end position="11"/>
    </location>
</feature>
<accession>A0A5N5T6G0</accession>
<keyword evidence="4" id="KW-1185">Reference proteome</keyword>
<dbReference type="EMBL" id="SEYY01009349">
    <property type="protein sequence ID" value="KAB7501837.1"/>
    <property type="molecule type" value="Genomic_DNA"/>
</dbReference>
<feature type="region of interest" description="Disordered" evidence="1">
    <location>
        <begin position="1"/>
        <end position="46"/>
    </location>
</feature>
<feature type="compositionally biased region" description="Basic and acidic residues" evidence="1">
    <location>
        <begin position="12"/>
        <end position="33"/>
    </location>
</feature>
<evidence type="ECO:0000313" key="3">
    <source>
        <dbReference type="EMBL" id="KAB7501837.1"/>
    </source>
</evidence>
<dbReference type="EMBL" id="SEYY01013625">
    <property type="protein sequence ID" value="KAB7500556.1"/>
    <property type="molecule type" value="Genomic_DNA"/>
</dbReference>
<evidence type="ECO:0000256" key="1">
    <source>
        <dbReference type="SAM" id="MobiDB-lite"/>
    </source>
</evidence>
<dbReference type="Proteomes" id="UP000326759">
    <property type="component" value="Unassembled WGS sequence"/>
</dbReference>
<sequence>MLNSQNKSQKNQIDKLSKMIEQERQNFKERRDQFQQNAKAQDDANKQLKKRVSDLVHCVKEQEKLIEVLRQQKAVILGANVSKAMEVEFKEIIKNLADQKSEK</sequence>
<proteinExistence type="predicted"/>
<dbReference type="AlphaFoldDB" id="A0A5N5T6G0"/>
<organism evidence="3 4">
    <name type="scientific">Armadillidium nasatum</name>
    <dbReference type="NCBI Taxonomy" id="96803"/>
    <lineage>
        <taxon>Eukaryota</taxon>
        <taxon>Metazoa</taxon>
        <taxon>Ecdysozoa</taxon>
        <taxon>Arthropoda</taxon>
        <taxon>Crustacea</taxon>
        <taxon>Multicrustacea</taxon>
        <taxon>Malacostraca</taxon>
        <taxon>Eumalacostraca</taxon>
        <taxon>Peracarida</taxon>
        <taxon>Isopoda</taxon>
        <taxon>Oniscidea</taxon>
        <taxon>Crinocheta</taxon>
        <taxon>Armadillidiidae</taxon>
        <taxon>Armadillidium</taxon>
    </lineage>
</organism>
<evidence type="ECO:0000313" key="2">
    <source>
        <dbReference type="EMBL" id="KAB7500556.1"/>
    </source>
</evidence>
<evidence type="ECO:0000313" key="4">
    <source>
        <dbReference type="Proteomes" id="UP000326759"/>
    </source>
</evidence>
<comment type="caution">
    <text evidence="3">The sequence shown here is derived from an EMBL/GenBank/DDBJ whole genome shotgun (WGS) entry which is preliminary data.</text>
</comment>
<gene>
    <name evidence="2" type="ORF">Anas_11811</name>
    <name evidence="3" type="ORF">Anas_12462</name>
</gene>
<protein>
    <submittedName>
        <fullName evidence="3">Uncharacterized protein</fullName>
    </submittedName>
</protein>
<reference evidence="3 4" key="1">
    <citation type="journal article" date="2019" name="PLoS Biol.">
        <title>Sex chromosomes control vertical transmission of feminizing Wolbachia symbionts in an isopod.</title>
        <authorList>
            <person name="Becking T."/>
            <person name="Chebbi M.A."/>
            <person name="Giraud I."/>
            <person name="Moumen B."/>
            <person name="Laverre T."/>
            <person name="Caubet Y."/>
            <person name="Peccoud J."/>
            <person name="Gilbert C."/>
            <person name="Cordaux R."/>
        </authorList>
    </citation>
    <scope>NUCLEOTIDE SEQUENCE [LARGE SCALE GENOMIC DNA]</scope>
    <source>
        <strain evidence="3">ANa2</strain>
        <tissue evidence="3">Whole body excluding digestive tract and cuticle</tissue>
    </source>
</reference>
<name>A0A5N5T6G0_9CRUS</name>